<evidence type="ECO:0000313" key="3">
    <source>
        <dbReference type="Proteomes" id="UP000052943"/>
    </source>
</evidence>
<evidence type="ECO:0000313" key="2">
    <source>
        <dbReference type="EMBL" id="KUF82333.1"/>
    </source>
</evidence>
<feature type="transmembrane region" description="Helical" evidence="1">
    <location>
        <begin position="709"/>
        <end position="730"/>
    </location>
</feature>
<feature type="transmembrane region" description="Helical" evidence="1">
    <location>
        <begin position="276"/>
        <end position="297"/>
    </location>
</feature>
<feature type="transmembrane region" description="Helical" evidence="1">
    <location>
        <begin position="1042"/>
        <end position="1068"/>
    </location>
</feature>
<dbReference type="AlphaFoldDB" id="A0A0W8CE23"/>
<comment type="caution">
    <text evidence="2">The sequence shown here is derived from an EMBL/GenBank/DDBJ whole genome shotgun (WGS) entry which is preliminary data.</text>
</comment>
<dbReference type="EMBL" id="LNFO01003766">
    <property type="protein sequence ID" value="KUF82333.1"/>
    <property type="molecule type" value="Genomic_DNA"/>
</dbReference>
<proteinExistence type="predicted"/>
<feature type="transmembrane region" description="Helical" evidence="1">
    <location>
        <begin position="459"/>
        <end position="477"/>
    </location>
</feature>
<gene>
    <name evidence="2" type="ORF">AM587_10007440</name>
</gene>
<feature type="transmembrane region" description="Helical" evidence="1">
    <location>
        <begin position="820"/>
        <end position="841"/>
    </location>
</feature>
<feature type="transmembrane region" description="Helical" evidence="1">
    <location>
        <begin position="207"/>
        <end position="224"/>
    </location>
</feature>
<feature type="transmembrane region" description="Helical" evidence="1">
    <location>
        <begin position="751"/>
        <end position="768"/>
    </location>
</feature>
<keyword evidence="1" id="KW-1133">Transmembrane helix</keyword>
<feature type="transmembrane region" description="Helical" evidence="1">
    <location>
        <begin position="681"/>
        <end position="703"/>
    </location>
</feature>
<evidence type="ECO:0000256" key="1">
    <source>
        <dbReference type="SAM" id="Phobius"/>
    </source>
</evidence>
<keyword evidence="1" id="KW-0812">Transmembrane</keyword>
<organism evidence="2 3">
    <name type="scientific">Phytophthora nicotianae</name>
    <name type="common">Potato buckeye rot agent</name>
    <name type="synonym">Phytophthora parasitica</name>
    <dbReference type="NCBI Taxonomy" id="4792"/>
    <lineage>
        <taxon>Eukaryota</taxon>
        <taxon>Sar</taxon>
        <taxon>Stramenopiles</taxon>
        <taxon>Oomycota</taxon>
        <taxon>Peronosporomycetes</taxon>
        <taxon>Peronosporales</taxon>
        <taxon>Peronosporaceae</taxon>
        <taxon>Phytophthora</taxon>
    </lineage>
</organism>
<feature type="transmembrane region" description="Helical" evidence="1">
    <location>
        <begin position="1080"/>
        <end position="1103"/>
    </location>
</feature>
<feature type="transmembrane region" description="Helical" evidence="1">
    <location>
        <begin position="165"/>
        <end position="186"/>
    </location>
</feature>
<feature type="transmembrane region" description="Helical" evidence="1">
    <location>
        <begin position="104"/>
        <end position="125"/>
    </location>
</feature>
<feature type="transmembrane region" description="Helical" evidence="1">
    <location>
        <begin position="612"/>
        <end position="636"/>
    </location>
</feature>
<name>A0A0W8CE23_PHYNI</name>
<feature type="transmembrane region" description="Helical" evidence="1">
    <location>
        <begin position="1004"/>
        <end position="1022"/>
    </location>
</feature>
<keyword evidence="1" id="KW-0472">Membrane</keyword>
<protein>
    <submittedName>
        <fullName evidence="2">Uncharacterized protein</fullName>
    </submittedName>
</protein>
<feature type="transmembrane region" description="Helical" evidence="1">
    <location>
        <begin position="497"/>
        <end position="523"/>
    </location>
</feature>
<dbReference type="Proteomes" id="UP000052943">
    <property type="component" value="Unassembled WGS sequence"/>
</dbReference>
<feature type="transmembrane region" description="Helical" evidence="1">
    <location>
        <begin position="68"/>
        <end position="92"/>
    </location>
</feature>
<feature type="transmembrane region" description="Helical" evidence="1">
    <location>
        <begin position="648"/>
        <end position="669"/>
    </location>
</feature>
<sequence>MRSDRSKVNDTKAAPNAEELNAAKLAMKPGWELEERWNRIQVGRQGSYSIERVESLNYYCKTTSRTRVILICILTPLPALCLALLLECIPLSSPSEGWQANWMFWIRLSLMVFLLNLSFIFQLNLFVPGINVTFAKIWVASIGASVAFMGIDVILASTVGFPVPFVVQIGGSSMSIFIPLVIRLVLGKEPYANSSPHRPHIQRFYRFIMVYIMLVAGFPFYKVLYDQLPEKCQGCAIVILPMWKFAAKHLIIRASRELEDFIPETVALSADFVSSLFVTVCVSTSDSLYLTAAFIMADLAQSMLEFREVQANANVVVNLHRERRQSKEYLGIKRHGGESANDGLLTTMLAVTRNPSSFNIRSLSSTRLRACLPHPITRDQANTLRDLENSGVYVFNRSTRSSVLVSQRKIRVSSSLIAPGPSDSALRADSDSAEIERERVEKSKQLIVQGLQLLFHCEYLALVEYVECIVPLIYVIYKSVLEQLPNIDYFPGGAGNWGTQAIVNVLVSAILEIGSLILLNLVLQRKFSFSPMYQLAFVLETQIITVQAKLFLTSLVLLQYQLEHLARVAPVKSMLDLEERWNRIQVGRQGSYSIERVESLHYYCKTTSRTRVILICILTPLPALCLAVLLECIPLSSPSEGWQANWLFWIRFNMMGLTINFAAVAQLNLFVPSLAVTFKKVLIASIGASVALMGICVILASTIGFPVPFVVQIGGSSMSIFIPLVIRLVLGKEPYANSSPHRPHIQRFYRFIMVYIMLVAGFPFYKVLYDQLPEKCQGCAIVILPMWKFAAKHLIIRASRELEDFIPETVALSADFVSSLFVTVCVSTSDSLYLTAAFIMADLAQSMLELREVQANANVVVNLHQERRQSRAYLKVKAERSINVQKDNLLTTMLAVTRNPSFFNIRSLSSTRLRACLPHPITQDQANTLRDLENSGVYTFNAPTRATIVANQHKIRVSSVAIAPESSDTDSKLVTDSSEINREDVEKSKQLIVQGLQLLFHCEYLALVEYVECIVPLIYVIYKSVLEQLPNIDYFPGGAGNWGTQAIVNVLVSAILEIGSLILLNLVLQRKFSFSPMYQLAFVLETQIITVQAKLLLTILALLQYQLEHMGTSHLQ</sequence>
<accession>A0A0W8CE23</accession>
<reference evidence="2 3" key="1">
    <citation type="submission" date="2015-11" db="EMBL/GenBank/DDBJ databases">
        <title>Genomes and virulence difference between two physiological races of Phytophthora nicotianae.</title>
        <authorList>
            <person name="Liu H."/>
            <person name="Ma X."/>
            <person name="Yu H."/>
            <person name="Fang D."/>
            <person name="Li Y."/>
            <person name="Wang X."/>
            <person name="Wang W."/>
            <person name="Dong Y."/>
            <person name="Xiao B."/>
        </authorList>
    </citation>
    <scope>NUCLEOTIDE SEQUENCE [LARGE SCALE GENOMIC DNA]</scope>
    <source>
        <strain evidence="3">race 0</strain>
    </source>
</reference>
<feature type="transmembrane region" description="Helical" evidence="1">
    <location>
        <begin position="137"/>
        <end position="159"/>
    </location>
</feature>